<dbReference type="CDD" id="cd02846">
    <property type="entry name" value="PAZ_argonaute_like"/>
    <property type="match status" value="1"/>
</dbReference>
<dbReference type="AlphaFoldDB" id="A0A7S1TFA3"/>
<comment type="similarity">
    <text evidence="1">Belongs to the argonaute family.</text>
</comment>
<dbReference type="InterPro" id="IPR014811">
    <property type="entry name" value="ArgoL1"/>
</dbReference>
<dbReference type="Pfam" id="PF02171">
    <property type="entry name" value="Piwi"/>
    <property type="match status" value="1"/>
</dbReference>
<dbReference type="CDD" id="cd04657">
    <property type="entry name" value="Piwi_ago-like"/>
    <property type="match status" value="1"/>
</dbReference>
<reference evidence="5" key="1">
    <citation type="submission" date="2021-01" db="EMBL/GenBank/DDBJ databases">
        <authorList>
            <person name="Corre E."/>
            <person name="Pelletier E."/>
            <person name="Niang G."/>
            <person name="Scheremetjew M."/>
            <person name="Finn R."/>
            <person name="Kale V."/>
            <person name="Holt S."/>
            <person name="Cochrane G."/>
            <person name="Meng A."/>
            <person name="Brown T."/>
            <person name="Cohen L."/>
        </authorList>
    </citation>
    <scope>NUCLEOTIDE SEQUENCE</scope>
    <source>
        <strain evidence="5">SAG 36.94</strain>
    </source>
</reference>
<organism evidence="5">
    <name type="scientific">Compsopogon caeruleus</name>
    <dbReference type="NCBI Taxonomy" id="31354"/>
    <lineage>
        <taxon>Eukaryota</taxon>
        <taxon>Rhodophyta</taxon>
        <taxon>Compsopogonophyceae</taxon>
        <taxon>Compsopogonales</taxon>
        <taxon>Compsopogonaceae</taxon>
        <taxon>Compsopogon</taxon>
    </lineage>
</organism>
<feature type="region of interest" description="Disordered" evidence="2">
    <location>
        <begin position="1"/>
        <end position="27"/>
    </location>
</feature>
<dbReference type="SUPFAM" id="SSF53098">
    <property type="entry name" value="Ribonuclease H-like"/>
    <property type="match status" value="1"/>
</dbReference>
<protein>
    <recommendedName>
        <fullName evidence="6">Piwi domain-containing protein</fullName>
    </recommendedName>
</protein>
<feature type="compositionally biased region" description="Gly residues" evidence="2">
    <location>
        <begin position="263"/>
        <end position="274"/>
    </location>
</feature>
<feature type="compositionally biased region" description="Gly residues" evidence="2">
    <location>
        <begin position="282"/>
        <end position="291"/>
    </location>
</feature>
<dbReference type="InterPro" id="IPR012337">
    <property type="entry name" value="RNaseH-like_sf"/>
</dbReference>
<dbReference type="Pfam" id="PF02170">
    <property type="entry name" value="PAZ"/>
    <property type="match status" value="1"/>
</dbReference>
<dbReference type="InterPro" id="IPR036085">
    <property type="entry name" value="PAZ_dom_sf"/>
</dbReference>
<feature type="domain" description="Piwi" evidence="4">
    <location>
        <begin position="561"/>
        <end position="872"/>
    </location>
</feature>
<dbReference type="InterPro" id="IPR032472">
    <property type="entry name" value="ArgoL2"/>
</dbReference>
<evidence type="ECO:0000313" key="5">
    <source>
        <dbReference type="EMBL" id="CAD9234859.1"/>
    </source>
</evidence>
<dbReference type="InterPro" id="IPR032474">
    <property type="entry name" value="Argonaute_N"/>
</dbReference>
<dbReference type="Gene3D" id="2.170.260.10">
    <property type="entry name" value="paz domain"/>
    <property type="match status" value="1"/>
</dbReference>
<dbReference type="InterPro" id="IPR003100">
    <property type="entry name" value="PAZ_dom"/>
</dbReference>
<feature type="region of interest" description="Disordered" evidence="2">
    <location>
        <begin position="263"/>
        <end position="296"/>
    </location>
</feature>
<evidence type="ECO:0000256" key="1">
    <source>
        <dbReference type="RuleBase" id="RU361178"/>
    </source>
</evidence>
<dbReference type="SUPFAM" id="SSF101690">
    <property type="entry name" value="PAZ domain"/>
    <property type="match status" value="2"/>
</dbReference>
<dbReference type="SMART" id="SM01163">
    <property type="entry name" value="DUF1785"/>
    <property type="match status" value="1"/>
</dbReference>
<dbReference type="Gene3D" id="3.40.50.2300">
    <property type="match status" value="1"/>
</dbReference>
<dbReference type="PROSITE" id="PS50821">
    <property type="entry name" value="PAZ"/>
    <property type="match status" value="1"/>
</dbReference>
<dbReference type="SMART" id="SM00950">
    <property type="entry name" value="Piwi"/>
    <property type="match status" value="1"/>
</dbReference>
<dbReference type="PROSITE" id="PS50822">
    <property type="entry name" value="PIWI"/>
    <property type="match status" value="1"/>
</dbReference>
<dbReference type="PANTHER" id="PTHR22891">
    <property type="entry name" value="EUKARYOTIC TRANSLATION INITIATION FACTOR 2C"/>
    <property type="match status" value="1"/>
</dbReference>
<evidence type="ECO:0008006" key="6">
    <source>
        <dbReference type="Google" id="ProtNLM"/>
    </source>
</evidence>
<dbReference type="Pfam" id="PF16488">
    <property type="entry name" value="ArgoL2"/>
    <property type="match status" value="1"/>
</dbReference>
<sequence length="906" mass="100865">MATSTLFSQVGEPGMGRPNLVPPSRPGVGKLGRKIVLTSNHWKVKVNPTSRALPMYTVEVKRIRSGETHSEAADEAEKTKGKKGGVRLGSALLPKIINRAVIEEFRKVTPEAKFVVYDDRSLMTSPKELPGAPYSLKLKAKDDDGKEDEFELNIRKVADFAIDQVENFFQGSTTESPKELIMAWDLVLRHSPSRKFVAVGSSFYRPDGSQPLGEGCSAWRGFYQSIRPTQSFMTVNLDENYTAFYDEQPLVELCCQILGESGGGGGRGGRGGGRGGDRGRGGRGGGFGGPSGPILVPHDLGPAQTQKLKENLRGVRFRTKHTGQQISYVIEGLGRSALNEEFDVDGRKVSVAQYFREKYQIGLKYPNWPVIKAKRGRVMIPAELCFIPQHRRNNLLSPQMTATMIRVAATRPDLRLRGASEAHRIANFAQDDFAKAYGIQVNNQPIAVNGRVINAPRVLYGDSKESQPSKGSWQARGVKALTPGDSITSWGVASFCDERDAPNPAILNFVGNLIRTGRELGLKISDRPPIERIRPNAATAASDLEKFRVSLDRTSRGPPTQFLLVIKRDQEGSLYNAIKRWGDCLTGITTQVMLSKHIGEQNPNRARQYCENLLLKINAKMNGRNFAASPYTEQSLRLPFETAPFMVLGADVTHPPPGVKKFPSIAAMIGSMDRWMARHVGTYRSQDSTQEILVSVQDMFHELVSRFTHENRGIRPRSIIMLRDGVSEGQFREVMNREVWSLREACIKIDPNYKPRMTYAVVQKRHHTRLCPVDRNECDKSGNAPAGTVVDTEICHPREFDFYLYSHAGLQGTSRPAHYHVLHDENQLTADQMQHFAFRLCHSYARVARSVSLPPATYYAHLLAFRARCFVESDEENTSQASSGSSGSALNVARVHDTMRGRMYFV</sequence>
<evidence type="ECO:0000259" key="4">
    <source>
        <dbReference type="PROSITE" id="PS50822"/>
    </source>
</evidence>
<dbReference type="EMBL" id="HBGH01012470">
    <property type="protein sequence ID" value="CAD9234859.1"/>
    <property type="molecule type" value="Transcribed_RNA"/>
</dbReference>
<dbReference type="Pfam" id="PF16487">
    <property type="entry name" value="ArgoMid"/>
    <property type="match status" value="1"/>
</dbReference>
<proteinExistence type="inferred from homology"/>
<dbReference type="InterPro" id="IPR045246">
    <property type="entry name" value="Piwi_ago-like"/>
</dbReference>
<dbReference type="Pfam" id="PF16486">
    <property type="entry name" value="ArgoN"/>
    <property type="match status" value="1"/>
</dbReference>
<dbReference type="InterPro" id="IPR003165">
    <property type="entry name" value="Piwi"/>
</dbReference>
<accession>A0A7S1TFA3</accession>
<dbReference type="Gene3D" id="3.30.420.10">
    <property type="entry name" value="Ribonuclease H-like superfamily/Ribonuclease H"/>
    <property type="match status" value="1"/>
</dbReference>
<evidence type="ECO:0000259" key="3">
    <source>
        <dbReference type="PROSITE" id="PS50821"/>
    </source>
</evidence>
<feature type="domain" description="PAZ" evidence="3">
    <location>
        <begin position="295"/>
        <end position="389"/>
    </location>
</feature>
<evidence type="ECO:0000256" key="2">
    <source>
        <dbReference type="SAM" id="MobiDB-lite"/>
    </source>
</evidence>
<dbReference type="GO" id="GO:0003723">
    <property type="term" value="F:RNA binding"/>
    <property type="evidence" value="ECO:0007669"/>
    <property type="project" value="InterPro"/>
</dbReference>
<dbReference type="InterPro" id="IPR032473">
    <property type="entry name" value="Argonaute_Mid_dom"/>
</dbReference>
<dbReference type="Pfam" id="PF08699">
    <property type="entry name" value="ArgoL1"/>
    <property type="match status" value="1"/>
</dbReference>
<gene>
    <name evidence="5" type="ORF">CCAE0312_LOCUS6949</name>
</gene>
<dbReference type="SMART" id="SM00949">
    <property type="entry name" value="PAZ"/>
    <property type="match status" value="1"/>
</dbReference>
<dbReference type="InterPro" id="IPR036397">
    <property type="entry name" value="RNaseH_sf"/>
</dbReference>
<name>A0A7S1TFA3_9RHOD</name>